<evidence type="ECO:0000256" key="4">
    <source>
        <dbReference type="ARBA" id="ARBA00022723"/>
    </source>
</evidence>
<evidence type="ECO:0000256" key="5">
    <source>
        <dbReference type="ARBA" id="ARBA00022801"/>
    </source>
</evidence>
<keyword evidence="14" id="KW-1185">Reference proteome</keyword>
<dbReference type="Pfam" id="PF01435">
    <property type="entry name" value="Peptidase_M48"/>
    <property type="match status" value="1"/>
</dbReference>
<dbReference type="PANTHER" id="PTHR43221:SF2">
    <property type="entry name" value="PROTEASE HTPX HOMOLOG"/>
    <property type="match status" value="1"/>
</dbReference>
<dbReference type="GO" id="GO:0046872">
    <property type="term" value="F:metal ion binding"/>
    <property type="evidence" value="ECO:0007669"/>
    <property type="project" value="UniProtKB-KW"/>
</dbReference>
<comment type="similarity">
    <text evidence="10">Belongs to the peptidase M48 family.</text>
</comment>
<keyword evidence="9 11" id="KW-0472">Membrane</keyword>
<dbReference type="RefSeq" id="WP_149821682.1">
    <property type="nucleotide sequence ID" value="NZ_VUOA01000040.1"/>
</dbReference>
<evidence type="ECO:0000256" key="7">
    <source>
        <dbReference type="ARBA" id="ARBA00022989"/>
    </source>
</evidence>
<comment type="caution">
    <text evidence="13">The sequence shown here is derived from an EMBL/GenBank/DDBJ whole genome shotgun (WGS) entry which is preliminary data.</text>
</comment>
<dbReference type="PANTHER" id="PTHR43221">
    <property type="entry name" value="PROTEASE HTPX"/>
    <property type="match status" value="1"/>
</dbReference>
<evidence type="ECO:0000256" key="1">
    <source>
        <dbReference type="ARBA" id="ARBA00022475"/>
    </source>
</evidence>
<evidence type="ECO:0000256" key="9">
    <source>
        <dbReference type="ARBA" id="ARBA00023136"/>
    </source>
</evidence>
<evidence type="ECO:0000256" key="2">
    <source>
        <dbReference type="ARBA" id="ARBA00022670"/>
    </source>
</evidence>
<keyword evidence="7 11" id="KW-1133">Transmembrane helix</keyword>
<dbReference type="Gene3D" id="3.30.2010.10">
    <property type="entry name" value="Metalloproteases ('zincins'), catalytic domain"/>
    <property type="match status" value="1"/>
</dbReference>
<evidence type="ECO:0000313" key="13">
    <source>
        <dbReference type="EMBL" id="KAA2235047.1"/>
    </source>
</evidence>
<evidence type="ECO:0000259" key="12">
    <source>
        <dbReference type="Pfam" id="PF01435"/>
    </source>
</evidence>
<feature type="transmembrane region" description="Helical" evidence="11">
    <location>
        <begin position="179"/>
        <end position="201"/>
    </location>
</feature>
<keyword evidence="1" id="KW-1003">Cell membrane</keyword>
<keyword evidence="5 10" id="KW-0378">Hydrolase</keyword>
<organism evidence="13 14">
    <name type="scientific">Salinarimonas soli</name>
    <dbReference type="NCBI Taxonomy" id="1638099"/>
    <lineage>
        <taxon>Bacteria</taxon>
        <taxon>Pseudomonadati</taxon>
        <taxon>Pseudomonadota</taxon>
        <taxon>Alphaproteobacteria</taxon>
        <taxon>Hyphomicrobiales</taxon>
        <taxon>Salinarimonadaceae</taxon>
        <taxon>Salinarimonas</taxon>
    </lineage>
</organism>
<evidence type="ECO:0000313" key="14">
    <source>
        <dbReference type="Proteomes" id="UP000323142"/>
    </source>
</evidence>
<feature type="domain" description="Peptidase M48" evidence="12">
    <location>
        <begin position="107"/>
        <end position="321"/>
    </location>
</feature>
<feature type="transmembrane region" description="Helical" evidence="11">
    <location>
        <begin position="20"/>
        <end position="43"/>
    </location>
</feature>
<keyword evidence="8 10" id="KW-0482">Metalloprotease</keyword>
<keyword evidence="2 10" id="KW-0645">Protease</keyword>
<dbReference type="InterPro" id="IPR050083">
    <property type="entry name" value="HtpX_protease"/>
</dbReference>
<proteinExistence type="inferred from homology"/>
<keyword evidence="4" id="KW-0479">Metal-binding</keyword>
<comment type="cofactor">
    <cofactor evidence="10">
        <name>Zn(2+)</name>
        <dbReference type="ChEBI" id="CHEBI:29105"/>
    </cofactor>
    <text evidence="10">Binds 1 zinc ion per subunit.</text>
</comment>
<dbReference type="CDD" id="cd07340">
    <property type="entry name" value="M48B_Htpx_like"/>
    <property type="match status" value="1"/>
</dbReference>
<dbReference type="EMBL" id="VUOA01000040">
    <property type="protein sequence ID" value="KAA2235047.1"/>
    <property type="molecule type" value="Genomic_DNA"/>
</dbReference>
<keyword evidence="6 10" id="KW-0862">Zinc</keyword>
<feature type="transmembrane region" description="Helical" evidence="11">
    <location>
        <begin position="221"/>
        <end position="242"/>
    </location>
</feature>
<evidence type="ECO:0000256" key="3">
    <source>
        <dbReference type="ARBA" id="ARBA00022692"/>
    </source>
</evidence>
<dbReference type="InterPro" id="IPR001915">
    <property type="entry name" value="Peptidase_M48"/>
</dbReference>
<dbReference type="GO" id="GO:0004222">
    <property type="term" value="F:metalloendopeptidase activity"/>
    <property type="evidence" value="ECO:0007669"/>
    <property type="project" value="InterPro"/>
</dbReference>
<accession>A0A5B2V9Y4</accession>
<gene>
    <name evidence="13" type="ORF">F0L46_22190</name>
</gene>
<dbReference type="OrthoDB" id="15218at2"/>
<sequence>MSPVFGLYTHIHANRRKSALLVVGLGLLVYGLVFGVALLLRGLGWFGTVDTFTGHVAAASRDLLWAAPAATALTALWVFVAYKAHQWIIDAVTGARPVERADDPALYALLENLCISRGMSVPALRIIKSDALNAFASGLDERHYTITLTRGIVAALDARELETVLAHELTHIRNEDVRLMVVAVIVTGIISFVGEMIFRGGRDMRVSGGSSRSEGSDRKRGGGGALPAILLAILVIAVAWFLSQVIRFSLSRSREFLADAGAVELTKNPDALISALLKIQGRGELEGVPSGIMDMCVDNPNSGFVDLFSSHPSIEDRIEALVLHAGGRRPLIAASAAEPTLTAGPWGAVPET</sequence>
<reference evidence="13 14" key="1">
    <citation type="submission" date="2019-09" db="EMBL/GenBank/DDBJ databases">
        <title>Salinarimonas rosea gen. nov., sp. nov., a new member of the a-2 subgroup of the Proteobacteria.</title>
        <authorList>
            <person name="Liu J."/>
        </authorList>
    </citation>
    <scope>NUCLEOTIDE SEQUENCE [LARGE SCALE GENOMIC DNA]</scope>
    <source>
        <strain evidence="13 14">BN140002</strain>
    </source>
</reference>
<feature type="transmembrane region" description="Helical" evidence="11">
    <location>
        <begin position="63"/>
        <end position="82"/>
    </location>
</feature>
<evidence type="ECO:0000256" key="8">
    <source>
        <dbReference type="ARBA" id="ARBA00023049"/>
    </source>
</evidence>
<name>A0A5B2V9Y4_9HYPH</name>
<reference evidence="13 14" key="2">
    <citation type="submission" date="2019-09" db="EMBL/GenBank/DDBJ databases">
        <authorList>
            <person name="Jin C."/>
        </authorList>
    </citation>
    <scope>NUCLEOTIDE SEQUENCE [LARGE SCALE GENOMIC DNA]</scope>
    <source>
        <strain evidence="13 14">BN140002</strain>
    </source>
</reference>
<dbReference type="Proteomes" id="UP000323142">
    <property type="component" value="Unassembled WGS sequence"/>
</dbReference>
<evidence type="ECO:0000256" key="6">
    <source>
        <dbReference type="ARBA" id="ARBA00022833"/>
    </source>
</evidence>
<keyword evidence="3 11" id="KW-0812">Transmembrane</keyword>
<dbReference type="AlphaFoldDB" id="A0A5B2V9Y4"/>
<evidence type="ECO:0000256" key="10">
    <source>
        <dbReference type="RuleBase" id="RU003983"/>
    </source>
</evidence>
<protein>
    <submittedName>
        <fullName evidence="13">M48 family metallopeptidase</fullName>
    </submittedName>
</protein>
<dbReference type="GO" id="GO:0006508">
    <property type="term" value="P:proteolysis"/>
    <property type="evidence" value="ECO:0007669"/>
    <property type="project" value="UniProtKB-KW"/>
</dbReference>
<evidence type="ECO:0000256" key="11">
    <source>
        <dbReference type="SAM" id="Phobius"/>
    </source>
</evidence>